<feature type="region of interest" description="Disordered" evidence="1">
    <location>
        <begin position="1"/>
        <end position="31"/>
    </location>
</feature>
<accession>A0A0F9GTI7</accession>
<name>A0A0F9GTI7_9ZZZZ</name>
<evidence type="ECO:0000256" key="1">
    <source>
        <dbReference type="SAM" id="MobiDB-lite"/>
    </source>
</evidence>
<dbReference type="EMBL" id="LAZR01027214">
    <property type="protein sequence ID" value="KKL66407.1"/>
    <property type="molecule type" value="Genomic_DNA"/>
</dbReference>
<dbReference type="AlphaFoldDB" id="A0A0F9GTI7"/>
<feature type="non-terminal residue" evidence="2">
    <location>
        <position position="31"/>
    </location>
</feature>
<protein>
    <submittedName>
        <fullName evidence="2">Uncharacterized protein</fullName>
    </submittedName>
</protein>
<gene>
    <name evidence="2" type="ORF">LCGC14_2145260</name>
</gene>
<reference evidence="2" key="1">
    <citation type="journal article" date="2015" name="Nature">
        <title>Complex archaea that bridge the gap between prokaryotes and eukaryotes.</title>
        <authorList>
            <person name="Spang A."/>
            <person name="Saw J.H."/>
            <person name="Jorgensen S.L."/>
            <person name="Zaremba-Niedzwiedzka K."/>
            <person name="Martijn J."/>
            <person name="Lind A.E."/>
            <person name="van Eijk R."/>
            <person name="Schleper C."/>
            <person name="Guy L."/>
            <person name="Ettema T.J."/>
        </authorList>
    </citation>
    <scope>NUCLEOTIDE SEQUENCE</scope>
</reference>
<sequence length="31" mass="3462">MTDETKTIDAKELEDQAKANPKSKGWNNPNS</sequence>
<organism evidence="2">
    <name type="scientific">marine sediment metagenome</name>
    <dbReference type="NCBI Taxonomy" id="412755"/>
    <lineage>
        <taxon>unclassified sequences</taxon>
        <taxon>metagenomes</taxon>
        <taxon>ecological metagenomes</taxon>
    </lineage>
</organism>
<feature type="compositionally biased region" description="Basic and acidic residues" evidence="1">
    <location>
        <begin position="1"/>
        <end position="17"/>
    </location>
</feature>
<proteinExistence type="predicted"/>
<evidence type="ECO:0000313" key="2">
    <source>
        <dbReference type="EMBL" id="KKL66407.1"/>
    </source>
</evidence>
<comment type="caution">
    <text evidence="2">The sequence shown here is derived from an EMBL/GenBank/DDBJ whole genome shotgun (WGS) entry which is preliminary data.</text>
</comment>